<dbReference type="InterPro" id="IPR029044">
    <property type="entry name" value="Nucleotide-diphossugar_trans"/>
</dbReference>
<proteinExistence type="predicted"/>
<sequence>MALACLIVGCEEARGGGRLRSELPFAGASVIDYQARQAAAAGAKYIVILVERLPAALVAAIDRLKRDGLRVEVARSVTDAADHIHPDERLLLMADGVIVDHDTLDRMVVEPSPTVLTIADRADTQHWERIDATHRWAGLAMLDGALLRRTVEMLGEWDLQSTLLRRAVQAGAAALDAEAEGADPLLYIIDEDRTAQAIERAHAERVVLDASGWPDARLFAPVARLLAPEALMRGVHGTVLRGVGLGLTVVGLPLAVFGWFFLAALAAVLGGLVDSVGRHADGLSLGTRRHWPLWQRARLSLLAALLAIVPARLVEQGGGWGHGVVAAATLGAMLSLALQRRMGPRPPAWTADAEALLLLFAPCALIGQPGIGLALAALYAFASLIAAQWRAVRAAAARPRG</sequence>
<accession>W0AL20</accession>
<dbReference type="Proteomes" id="UP000018851">
    <property type="component" value="Chromosome"/>
</dbReference>
<evidence type="ECO:0000313" key="3">
    <source>
        <dbReference type="Proteomes" id="UP000018851"/>
    </source>
</evidence>
<organism evidence="2 3">
    <name type="scientific">Sphingomonas sanxanigenens DSM 19645 = NX02</name>
    <dbReference type="NCBI Taxonomy" id="1123269"/>
    <lineage>
        <taxon>Bacteria</taxon>
        <taxon>Pseudomonadati</taxon>
        <taxon>Pseudomonadota</taxon>
        <taxon>Alphaproteobacteria</taxon>
        <taxon>Sphingomonadales</taxon>
        <taxon>Sphingomonadaceae</taxon>
        <taxon>Sphingomonas</taxon>
    </lineage>
</organism>
<protein>
    <submittedName>
        <fullName evidence="2">Uncharacterized protein</fullName>
    </submittedName>
</protein>
<dbReference type="Gene3D" id="3.90.550.10">
    <property type="entry name" value="Spore Coat Polysaccharide Biosynthesis Protein SpsA, Chain A"/>
    <property type="match status" value="1"/>
</dbReference>
<name>W0AL20_9SPHN</name>
<feature type="transmembrane region" description="Helical" evidence="1">
    <location>
        <begin position="320"/>
        <end position="337"/>
    </location>
</feature>
<gene>
    <name evidence="2" type="ORF">NX02_26920</name>
</gene>
<evidence type="ECO:0000313" key="2">
    <source>
        <dbReference type="EMBL" id="AHE56973.1"/>
    </source>
</evidence>
<keyword evidence="1" id="KW-0472">Membrane</keyword>
<dbReference type="EMBL" id="CP006644">
    <property type="protein sequence ID" value="AHE56973.1"/>
    <property type="molecule type" value="Genomic_DNA"/>
</dbReference>
<dbReference type="STRING" id="1123269.NX02_26920"/>
<dbReference type="AlphaFoldDB" id="W0AL20"/>
<feature type="transmembrane region" description="Helical" evidence="1">
    <location>
        <begin position="256"/>
        <end position="276"/>
    </location>
</feature>
<reference evidence="2 3" key="1">
    <citation type="submission" date="2013-07" db="EMBL/GenBank/DDBJ databases">
        <title>Completed genome of Sphingomonas sanxanigenens NX02.</title>
        <authorList>
            <person name="Ma T."/>
            <person name="Huang H."/>
            <person name="Wu M."/>
            <person name="Li X."/>
            <person name="Li G."/>
        </authorList>
    </citation>
    <scope>NUCLEOTIDE SEQUENCE [LARGE SCALE GENOMIC DNA]</scope>
    <source>
        <strain evidence="2 3">NX02</strain>
    </source>
</reference>
<dbReference type="HOGENOM" id="CLU_055997_0_0_5"/>
<feature type="transmembrane region" description="Helical" evidence="1">
    <location>
        <begin position="297"/>
        <end position="314"/>
    </location>
</feature>
<dbReference type="eggNOG" id="ENOG5031BDD">
    <property type="taxonomic scope" value="Bacteria"/>
</dbReference>
<dbReference type="PATRIC" id="fig|1123269.5.peg.5279"/>
<dbReference type="SUPFAM" id="SSF53448">
    <property type="entry name" value="Nucleotide-diphospho-sugar transferases"/>
    <property type="match status" value="1"/>
</dbReference>
<keyword evidence="1" id="KW-1133">Transmembrane helix</keyword>
<keyword evidence="3" id="KW-1185">Reference proteome</keyword>
<dbReference type="KEGG" id="ssan:NX02_26920"/>
<keyword evidence="1" id="KW-0812">Transmembrane</keyword>
<evidence type="ECO:0000256" key="1">
    <source>
        <dbReference type="SAM" id="Phobius"/>
    </source>
</evidence>